<accession>A0ABP6SUR3</accession>
<keyword evidence="6" id="KW-0449">Lipoprotein</keyword>
<feature type="domain" description="ABC transporter substrate-binding protein PnrA-like" evidence="8">
    <location>
        <begin position="41"/>
        <end position="305"/>
    </location>
</feature>
<feature type="chain" id="PRO_5045352438" evidence="7">
    <location>
        <begin position="23"/>
        <end position="346"/>
    </location>
</feature>
<evidence type="ECO:0000256" key="1">
    <source>
        <dbReference type="ARBA" id="ARBA00004193"/>
    </source>
</evidence>
<keyword evidence="10" id="KW-1185">Reference proteome</keyword>
<comment type="caution">
    <text evidence="9">The sequence shown here is derived from an EMBL/GenBank/DDBJ whole genome shotgun (WGS) entry which is preliminary data.</text>
</comment>
<dbReference type="EMBL" id="BAAAYN010000011">
    <property type="protein sequence ID" value="GAA3385076.1"/>
    <property type="molecule type" value="Genomic_DNA"/>
</dbReference>
<sequence>MRSRRHAKLLALGLGAALTAFAATGCSSSSDSGASGDKPLIVVITPNPVGVNEFLKLSVEGSKAAAKAQDADVKVYESTDPTSISQNLQAAIDLKPKLIVTISFSFDDLMKTAPVDNPDQQFLQVDSCPENPAKNLTCARFKEYEAVYLAGVEAGLLTKKNAIGAVAALDSPFIHRWTDPFGEGAKSVNPKTTFSPLFVGGNNPFSDPARANAQADTLAQKGVDYVMAAASAGNTGVFQAAKAGGFFAFGVDVNQCGEAPGVVVDNATKRVDVAIENAVKAVFDGKPGGVTEYGLKENGVGLTGLEDDAASSGCVITQHPDVLAKVKEVRDQIVSGKLVVKDPAAA</sequence>
<comment type="subcellular location">
    <subcellularLocation>
        <location evidence="1">Cell membrane</location>
        <topology evidence="1">Lipid-anchor</topology>
    </subcellularLocation>
</comment>
<dbReference type="Proteomes" id="UP001501676">
    <property type="component" value="Unassembled WGS sequence"/>
</dbReference>
<evidence type="ECO:0000313" key="10">
    <source>
        <dbReference type="Proteomes" id="UP001501676"/>
    </source>
</evidence>
<evidence type="ECO:0000256" key="6">
    <source>
        <dbReference type="ARBA" id="ARBA00023288"/>
    </source>
</evidence>
<dbReference type="InterPro" id="IPR050957">
    <property type="entry name" value="BMP_lipoprotein"/>
</dbReference>
<dbReference type="InterPro" id="IPR003760">
    <property type="entry name" value="PnrA-like"/>
</dbReference>
<dbReference type="Gene3D" id="3.40.50.2300">
    <property type="match status" value="2"/>
</dbReference>
<keyword evidence="3" id="KW-1003">Cell membrane</keyword>
<evidence type="ECO:0000256" key="5">
    <source>
        <dbReference type="ARBA" id="ARBA00023136"/>
    </source>
</evidence>
<gene>
    <name evidence="9" type="ORF">GCM10020369_17170</name>
</gene>
<feature type="signal peptide" evidence="7">
    <location>
        <begin position="1"/>
        <end position="22"/>
    </location>
</feature>
<evidence type="ECO:0000256" key="3">
    <source>
        <dbReference type="ARBA" id="ARBA00022475"/>
    </source>
</evidence>
<protein>
    <submittedName>
        <fullName evidence="9">BMP family ABC transporter substrate-binding protein</fullName>
    </submittedName>
</protein>
<dbReference type="SUPFAM" id="SSF53822">
    <property type="entry name" value="Periplasmic binding protein-like I"/>
    <property type="match status" value="1"/>
</dbReference>
<dbReference type="CDD" id="cd06354">
    <property type="entry name" value="PBP1_PrnA-like"/>
    <property type="match status" value="1"/>
</dbReference>
<evidence type="ECO:0000259" key="8">
    <source>
        <dbReference type="Pfam" id="PF02608"/>
    </source>
</evidence>
<comment type="similarity">
    <text evidence="2">Belongs to the BMP lipoprotein family.</text>
</comment>
<evidence type="ECO:0000256" key="4">
    <source>
        <dbReference type="ARBA" id="ARBA00022729"/>
    </source>
</evidence>
<dbReference type="PROSITE" id="PS51257">
    <property type="entry name" value="PROKAR_LIPOPROTEIN"/>
    <property type="match status" value="1"/>
</dbReference>
<name>A0ABP6SUR3_9ACTN</name>
<dbReference type="PANTHER" id="PTHR34296">
    <property type="entry name" value="TRANSCRIPTIONAL ACTIVATOR PROTEIN MED"/>
    <property type="match status" value="1"/>
</dbReference>
<organism evidence="9 10">
    <name type="scientific">Cryptosporangium minutisporangium</name>
    <dbReference type="NCBI Taxonomy" id="113569"/>
    <lineage>
        <taxon>Bacteria</taxon>
        <taxon>Bacillati</taxon>
        <taxon>Actinomycetota</taxon>
        <taxon>Actinomycetes</taxon>
        <taxon>Cryptosporangiales</taxon>
        <taxon>Cryptosporangiaceae</taxon>
        <taxon>Cryptosporangium</taxon>
    </lineage>
</organism>
<proteinExistence type="inferred from homology"/>
<dbReference type="PANTHER" id="PTHR34296:SF2">
    <property type="entry name" value="ABC TRANSPORTER GUANOSINE-BINDING PROTEIN NUPN"/>
    <property type="match status" value="1"/>
</dbReference>
<dbReference type="InterPro" id="IPR028082">
    <property type="entry name" value="Peripla_BP_I"/>
</dbReference>
<keyword evidence="5" id="KW-0472">Membrane</keyword>
<evidence type="ECO:0000256" key="2">
    <source>
        <dbReference type="ARBA" id="ARBA00008610"/>
    </source>
</evidence>
<evidence type="ECO:0000256" key="7">
    <source>
        <dbReference type="SAM" id="SignalP"/>
    </source>
</evidence>
<dbReference type="Pfam" id="PF02608">
    <property type="entry name" value="Bmp"/>
    <property type="match status" value="1"/>
</dbReference>
<dbReference type="RefSeq" id="WP_345727460.1">
    <property type="nucleotide sequence ID" value="NZ_BAAAYN010000011.1"/>
</dbReference>
<keyword evidence="4 7" id="KW-0732">Signal</keyword>
<reference evidence="10" key="1">
    <citation type="journal article" date="2019" name="Int. J. Syst. Evol. Microbiol.">
        <title>The Global Catalogue of Microorganisms (GCM) 10K type strain sequencing project: providing services to taxonomists for standard genome sequencing and annotation.</title>
        <authorList>
            <consortium name="The Broad Institute Genomics Platform"/>
            <consortium name="The Broad Institute Genome Sequencing Center for Infectious Disease"/>
            <person name="Wu L."/>
            <person name="Ma J."/>
        </authorList>
    </citation>
    <scope>NUCLEOTIDE SEQUENCE [LARGE SCALE GENOMIC DNA]</scope>
    <source>
        <strain evidence="10">JCM 9458</strain>
    </source>
</reference>
<evidence type="ECO:0000313" key="9">
    <source>
        <dbReference type="EMBL" id="GAA3385076.1"/>
    </source>
</evidence>